<dbReference type="KEGG" id="nag:AArcMg_0972"/>
<reference evidence="3" key="2">
    <citation type="submission" date="2018-02" db="EMBL/GenBank/DDBJ databases">
        <title>Phenotypic and genomic properties of facultatively anaerobic sulfur-reducing natronoarchaea from hypersaline soda lakes.</title>
        <authorList>
            <person name="Sorokin D.Y."/>
            <person name="Kublanov I.V."/>
            <person name="Roman P."/>
            <person name="Sinninghe Damste J.S."/>
            <person name="Golyshin P.N."/>
            <person name="Rojo D."/>
            <person name="Ciordia S."/>
            <person name="Mena M.D.C."/>
            <person name="Ferrer M."/>
            <person name="Messina E."/>
            <person name="Smedile F."/>
            <person name="La Spada G."/>
            <person name="La Cono V."/>
            <person name="Yakimov M.M."/>
        </authorList>
    </citation>
    <scope>NUCLEOTIDE SEQUENCE [LARGE SCALE GENOMIC DNA]</scope>
    <source>
        <strain evidence="3">AArc-Mg</strain>
    </source>
</reference>
<dbReference type="AlphaFoldDB" id="A0A346PHG9"/>
<dbReference type="RefSeq" id="WP_186336606.1">
    <property type="nucleotide sequence ID" value="NZ_CP024047.1"/>
</dbReference>
<proteinExistence type="predicted"/>
<evidence type="ECO:0000313" key="3">
    <source>
        <dbReference type="Proteomes" id="UP000258613"/>
    </source>
</evidence>
<dbReference type="EMBL" id="CP027033">
    <property type="protein sequence ID" value="AXR80990.1"/>
    <property type="molecule type" value="Genomic_DNA"/>
</dbReference>
<dbReference type="OrthoDB" id="202889at2157"/>
<evidence type="ECO:0000313" key="4">
    <source>
        <dbReference type="Proteomes" id="UP000258707"/>
    </source>
</evidence>
<sequence>MSQSTTPPADDDRDPWERLAEYEDTLEMLIEEGVPMAQDAEVLLEELEDRGLR</sequence>
<protein>
    <submittedName>
        <fullName evidence="1">Uncharacterized protein</fullName>
    </submittedName>
</protein>
<keyword evidence="3" id="KW-1185">Reference proteome</keyword>
<gene>
    <name evidence="1" type="ORF">AArc1_2651</name>
    <name evidence="2" type="ORF">AArcMg_0972</name>
</gene>
<evidence type="ECO:0000313" key="1">
    <source>
        <dbReference type="EMBL" id="AXR78964.1"/>
    </source>
</evidence>
<dbReference type="KEGG" id="nan:AArc1_2651"/>
<dbReference type="EMBL" id="CP024047">
    <property type="protein sequence ID" value="AXR78964.1"/>
    <property type="molecule type" value="Genomic_DNA"/>
</dbReference>
<reference evidence="4" key="1">
    <citation type="submission" date="2017-10" db="EMBL/GenBank/DDBJ databases">
        <title>Phenotypic and genomic properties of facultatively anaerobic sulfur-reducing natronoarchaea from hypersaline soda lakes.</title>
        <authorList>
            <person name="Sorokin D.Y."/>
            <person name="Kublanov I.V."/>
            <person name="Roman P."/>
            <person name="Sinninghe Damste J.S."/>
            <person name="Golyshin P.N."/>
            <person name="Rojo D."/>
            <person name="Ciordia S."/>
            <person name="Mena Md.C."/>
            <person name="Ferrer M."/>
            <person name="Messina E."/>
            <person name="Smedile F."/>
            <person name="La Spada G."/>
            <person name="La Cono V."/>
            <person name="Yakimov M.M."/>
        </authorList>
    </citation>
    <scope>NUCLEOTIDE SEQUENCE [LARGE SCALE GENOMIC DNA]</scope>
    <source>
        <strain evidence="4">AArc1</strain>
    </source>
</reference>
<dbReference type="GeneID" id="58747226"/>
<organism evidence="1 4">
    <name type="scientific">Natrarchaeobaculum sulfurireducens</name>
    <dbReference type="NCBI Taxonomy" id="2044521"/>
    <lineage>
        <taxon>Archaea</taxon>
        <taxon>Methanobacteriati</taxon>
        <taxon>Methanobacteriota</taxon>
        <taxon>Stenosarchaea group</taxon>
        <taxon>Halobacteria</taxon>
        <taxon>Halobacteriales</taxon>
        <taxon>Natrialbaceae</taxon>
        <taxon>Natrarchaeobaculum</taxon>
    </lineage>
</organism>
<dbReference type="Proteomes" id="UP000258613">
    <property type="component" value="Chromosome"/>
</dbReference>
<evidence type="ECO:0000313" key="2">
    <source>
        <dbReference type="EMBL" id="AXR80990.1"/>
    </source>
</evidence>
<accession>A0A346PN95</accession>
<reference evidence="1" key="3">
    <citation type="journal article" date="2019" name="Int. J. Syst. Evol. Microbiol.">
        <title>Natronolimnobius sulfurireducens sp. nov. and Halalkaliarchaeum desulfuricum gen. nov., sp. nov., the first sulfur-respiring alkaliphilic haloarchaea from hypersaline alkaline lakes.</title>
        <authorList>
            <person name="Sorokin D.Y."/>
            <person name="Yakimov M."/>
            <person name="Messina E."/>
            <person name="Merkel A.Y."/>
            <person name="Bale N.J."/>
            <person name="Sinninghe Damste J.S."/>
        </authorList>
    </citation>
    <scope>NUCLEOTIDE SEQUENCE</scope>
    <source>
        <strain evidence="2">AArc-Mg</strain>
        <strain evidence="1">AArc1</strain>
    </source>
</reference>
<name>A0A346PHG9_9EURY</name>
<dbReference type="Proteomes" id="UP000258707">
    <property type="component" value="Chromosome"/>
</dbReference>
<accession>A0A346PHG9</accession>